<dbReference type="SUPFAM" id="SSF56935">
    <property type="entry name" value="Porins"/>
    <property type="match status" value="1"/>
</dbReference>
<organism evidence="2 3">
    <name type="scientific">Celeribacter neptunius</name>
    <dbReference type="NCBI Taxonomy" id="588602"/>
    <lineage>
        <taxon>Bacteria</taxon>
        <taxon>Pseudomonadati</taxon>
        <taxon>Pseudomonadota</taxon>
        <taxon>Alphaproteobacteria</taxon>
        <taxon>Rhodobacterales</taxon>
        <taxon>Roseobacteraceae</taxon>
        <taxon>Celeribacter</taxon>
    </lineage>
</organism>
<dbReference type="Pfam" id="PF06082">
    <property type="entry name" value="YjbH"/>
    <property type="match status" value="1"/>
</dbReference>
<dbReference type="EMBL" id="FORH01000009">
    <property type="protein sequence ID" value="SFK11124.1"/>
    <property type="molecule type" value="Genomic_DNA"/>
</dbReference>
<evidence type="ECO:0000313" key="2">
    <source>
        <dbReference type="EMBL" id="SFK11124.1"/>
    </source>
</evidence>
<keyword evidence="3" id="KW-1185">Reference proteome</keyword>
<dbReference type="OrthoDB" id="19542at2"/>
<dbReference type="AlphaFoldDB" id="A0A1I3WU36"/>
<feature type="chain" id="PRO_5011722122" evidence="1">
    <location>
        <begin position="25"/>
        <end position="708"/>
    </location>
</feature>
<dbReference type="Proteomes" id="UP000199630">
    <property type="component" value="Unassembled WGS sequence"/>
</dbReference>
<keyword evidence="1" id="KW-0732">Signal</keyword>
<sequence length="708" mass="77220">MGPAVKPAARMMMRTLLVCSGCVAAGVAFGDELLSKRFGLYGSAGILDMPTAEVAPDADLSLSHSRFGPTRRTTLSFQITPKLSGSFRYVGTDNLSDNYDVYWDRSFDIAYQLFDEGDLRPAIAVGLRDFIGTGVLSSEYVVATKSFGERLRVSAGLGWGRLGSENTIASFGTRDTSYRDTGGTLNTGQWFRGAMGAFGGLTYELNDKLTLLAEYSSDAYVKEVARGVVDHASPINVGLSYAIRPNISLTASYLYGDMVGFAVTGHLNPKDPTVVGGMETAPLPVKQRPSRSADALGWSGAWIEDGTDAPGIRKALAAAMKKEGLQLEAMSLTATRAEIQFRNNRYPSHAQALGRLSRLASRAFPPSVETFVMTEVVKGVPVQSSVIRRSALEQLEFAPAGDMLASTQFADPRAIVSDPLVPVDEAYPRFKWSLSPYLEATLFDPDSPVRADVGLRGRFAYEIAPGFSLTSATSLKVTGNVDGADITDDKTENVLQTVRSDAAAYANRVQLENLAANWYAHPAENVFTRVSVGYLERMFGGVAGEVLWKKPNTAFALGAELAYVAQREYDDPFAFLDYEVVTGHVSGYYDFGNGFHGQLDLGRYLAGDWGGTLSLDREFNNGWRVGAYATLTDVPFDDFGEGSFDKGIRISLPVDWFIGTPSTEVRDLDIKSLARDGGARLNLEGRLYDQVRNAQQEKLEDRWGRFWR</sequence>
<name>A0A1I3WU36_9RHOB</name>
<protein>
    <submittedName>
        <fullName evidence="2">Exopolysaccharide biosynthesis protein YbjH</fullName>
    </submittedName>
</protein>
<evidence type="ECO:0000256" key="1">
    <source>
        <dbReference type="SAM" id="SignalP"/>
    </source>
</evidence>
<dbReference type="STRING" id="588602.SAMN04487991_3854"/>
<proteinExistence type="predicted"/>
<dbReference type="InterPro" id="IPR010344">
    <property type="entry name" value="YbjH"/>
</dbReference>
<evidence type="ECO:0000313" key="3">
    <source>
        <dbReference type="Proteomes" id="UP000199630"/>
    </source>
</evidence>
<accession>A0A1I3WU36</accession>
<gene>
    <name evidence="2" type="ORF">SAMN04487991_3854</name>
</gene>
<dbReference type="RefSeq" id="WP_090062600.1">
    <property type="nucleotide sequence ID" value="NZ_FORH01000009.1"/>
</dbReference>
<reference evidence="3" key="1">
    <citation type="submission" date="2016-10" db="EMBL/GenBank/DDBJ databases">
        <authorList>
            <person name="Varghese N."/>
            <person name="Submissions S."/>
        </authorList>
    </citation>
    <scope>NUCLEOTIDE SEQUENCE [LARGE SCALE GENOMIC DNA]</scope>
    <source>
        <strain evidence="3">DSM 26471</strain>
    </source>
</reference>
<feature type="signal peptide" evidence="1">
    <location>
        <begin position="1"/>
        <end position="24"/>
    </location>
</feature>